<protein>
    <recommendedName>
        <fullName evidence="2">histidine kinase</fullName>
        <ecNumber evidence="2">2.7.13.3</ecNumber>
    </recommendedName>
</protein>
<dbReference type="Pfam" id="PF02518">
    <property type="entry name" value="HATPase_c"/>
    <property type="match status" value="1"/>
</dbReference>
<dbReference type="InterPro" id="IPR036890">
    <property type="entry name" value="HATPase_C_sf"/>
</dbReference>
<evidence type="ECO:0000256" key="7">
    <source>
        <dbReference type="SAM" id="Coils"/>
    </source>
</evidence>
<keyword evidence="7" id="KW-0175">Coiled coil</keyword>
<dbReference type="EMBL" id="JAXOJX010000011">
    <property type="protein sequence ID" value="MDZ5456731.1"/>
    <property type="molecule type" value="Genomic_DNA"/>
</dbReference>
<dbReference type="CDD" id="cd00082">
    <property type="entry name" value="HisKA"/>
    <property type="match status" value="1"/>
</dbReference>
<feature type="domain" description="Response regulatory" evidence="10">
    <location>
        <begin position="1139"/>
        <end position="1255"/>
    </location>
</feature>
<dbReference type="SMART" id="SM00086">
    <property type="entry name" value="PAC"/>
    <property type="match status" value="5"/>
</dbReference>
<comment type="catalytic activity">
    <reaction evidence="1">
        <text>ATP + protein L-histidine = ADP + protein N-phospho-L-histidine.</text>
        <dbReference type="EC" id="2.7.13.3"/>
    </reaction>
</comment>
<evidence type="ECO:0000256" key="3">
    <source>
        <dbReference type="ARBA" id="ARBA00022553"/>
    </source>
</evidence>
<dbReference type="Gene3D" id="2.10.70.100">
    <property type="match status" value="1"/>
</dbReference>
<dbReference type="InterPro" id="IPR005467">
    <property type="entry name" value="His_kinase_dom"/>
</dbReference>
<dbReference type="CDD" id="cd00130">
    <property type="entry name" value="PAS"/>
    <property type="match status" value="3"/>
</dbReference>
<dbReference type="InterPro" id="IPR001610">
    <property type="entry name" value="PAC"/>
</dbReference>
<dbReference type="EC" id="2.7.13.3" evidence="2"/>
<evidence type="ECO:0000256" key="1">
    <source>
        <dbReference type="ARBA" id="ARBA00000085"/>
    </source>
</evidence>
<dbReference type="PROSITE" id="PS50109">
    <property type="entry name" value="HIS_KIN"/>
    <property type="match status" value="1"/>
</dbReference>
<dbReference type="InterPro" id="IPR029016">
    <property type="entry name" value="GAF-like_dom_sf"/>
</dbReference>
<proteinExistence type="predicted"/>
<dbReference type="Pfam" id="PF00072">
    <property type="entry name" value="Response_reg"/>
    <property type="match status" value="1"/>
</dbReference>
<evidence type="ECO:0000259" key="12">
    <source>
        <dbReference type="PROSITE" id="PS50113"/>
    </source>
</evidence>
<dbReference type="SUPFAM" id="SSF52172">
    <property type="entry name" value="CheY-like"/>
    <property type="match status" value="1"/>
</dbReference>
<dbReference type="Gene3D" id="3.40.50.2300">
    <property type="match status" value="1"/>
</dbReference>
<feature type="domain" description="PAC" evidence="12">
    <location>
        <begin position="393"/>
        <end position="449"/>
    </location>
</feature>
<feature type="modified residue" description="4-aspartylphosphate" evidence="6">
    <location>
        <position position="1188"/>
    </location>
</feature>
<dbReference type="SUPFAM" id="SSF55874">
    <property type="entry name" value="ATPase domain of HSP90 chaperone/DNA topoisomerase II/histidine kinase"/>
    <property type="match status" value="1"/>
</dbReference>
<keyword evidence="5" id="KW-0418">Kinase</keyword>
<dbReference type="InterPro" id="IPR013656">
    <property type="entry name" value="PAS_4"/>
</dbReference>
<dbReference type="SMART" id="SM00387">
    <property type="entry name" value="HATPase_c"/>
    <property type="match status" value="1"/>
</dbReference>
<evidence type="ECO:0000256" key="8">
    <source>
        <dbReference type="SAM" id="MobiDB-lite"/>
    </source>
</evidence>
<evidence type="ECO:0000259" key="10">
    <source>
        <dbReference type="PROSITE" id="PS50110"/>
    </source>
</evidence>
<dbReference type="InterPro" id="IPR003661">
    <property type="entry name" value="HisK_dim/P_dom"/>
</dbReference>
<keyword evidence="3 6" id="KW-0597">Phosphoprotein</keyword>
<organism evidence="13 14">
    <name type="scientific">Azohydromonas lata</name>
    <dbReference type="NCBI Taxonomy" id="45677"/>
    <lineage>
        <taxon>Bacteria</taxon>
        <taxon>Pseudomonadati</taxon>
        <taxon>Pseudomonadota</taxon>
        <taxon>Betaproteobacteria</taxon>
        <taxon>Burkholderiales</taxon>
        <taxon>Sphaerotilaceae</taxon>
        <taxon>Azohydromonas</taxon>
    </lineage>
</organism>
<keyword evidence="14" id="KW-1185">Reference proteome</keyword>
<dbReference type="InterPro" id="IPR013655">
    <property type="entry name" value="PAS_fold_3"/>
</dbReference>
<evidence type="ECO:0000256" key="2">
    <source>
        <dbReference type="ARBA" id="ARBA00012438"/>
    </source>
</evidence>
<evidence type="ECO:0000256" key="5">
    <source>
        <dbReference type="ARBA" id="ARBA00022777"/>
    </source>
</evidence>
<accession>A0ABU5ICB5</accession>
<dbReference type="SMART" id="SM00091">
    <property type="entry name" value="PAS"/>
    <property type="match status" value="5"/>
</dbReference>
<reference evidence="13 14" key="1">
    <citation type="submission" date="2023-11" db="EMBL/GenBank/DDBJ databases">
        <title>Draft genome of Azohydromonas lata strain H1 (DSM1123), a polyhydroxyalkanoate producer.</title>
        <authorList>
            <person name="Traversa D."/>
            <person name="D'Addabbo P."/>
            <person name="Pazzani C."/>
            <person name="Manzari C."/>
            <person name="Chiara M."/>
            <person name="Scrascia M."/>
        </authorList>
    </citation>
    <scope>NUCLEOTIDE SEQUENCE [LARGE SCALE GENOMIC DNA]</scope>
    <source>
        <strain evidence="13 14">H1</strain>
    </source>
</reference>
<feature type="region of interest" description="Disordered" evidence="8">
    <location>
        <begin position="1262"/>
        <end position="1281"/>
    </location>
</feature>
<dbReference type="SMART" id="SM00065">
    <property type="entry name" value="GAF"/>
    <property type="match status" value="1"/>
</dbReference>
<comment type="caution">
    <text evidence="13">The sequence shown here is derived from an EMBL/GenBank/DDBJ whole genome shotgun (WGS) entry which is preliminary data.</text>
</comment>
<evidence type="ECO:0000256" key="6">
    <source>
        <dbReference type="PROSITE-ProRule" id="PRU00169"/>
    </source>
</evidence>
<dbReference type="SUPFAM" id="SSF55781">
    <property type="entry name" value="GAF domain-like"/>
    <property type="match status" value="1"/>
</dbReference>
<feature type="domain" description="PAC" evidence="12">
    <location>
        <begin position="89"/>
        <end position="141"/>
    </location>
</feature>
<dbReference type="CDD" id="cd17546">
    <property type="entry name" value="REC_hyHK_CKI1_RcsC-like"/>
    <property type="match status" value="1"/>
</dbReference>
<evidence type="ECO:0000313" key="14">
    <source>
        <dbReference type="Proteomes" id="UP001293718"/>
    </source>
</evidence>
<dbReference type="PANTHER" id="PTHR45339">
    <property type="entry name" value="HYBRID SIGNAL TRANSDUCTION HISTIDINE KINASE J"/>
    <property type="match status" value="1"/>
</dbReference>
<dbReference type="Pfam" id="PF00989">
    <property type="entry name" value="PAS"/>
    <property type="match status" value="1"/>
</dbReference>
<feature type="domain" description="PAC" evidence="12">
    <location>
        <begin position="823"/>
        <end position="875"/>
    </location>
</feature>
<name>A0ABU5ICB5_9BURK</name>
<dbReference type="InterPro" id="IPR013767">
    <property type="entry name" value="PAS_fold"/>
</dbReference>
<evidence type="ECO:0000313" key="13">
    <source>
        <dbReference type="EMBL" id="MDZ5456731.1"/>
    </source>
</evidence>
<dbReference type="Pfam" id="PF00512">
    <property type="entry name" value="HisKA"/>
    <property type="match status" value="1"/>
</dbReference>
<dbReference type="NCBIfam" id="TIGR00229">
    <property type="entry name" value="sensory_box"/>
    <property type="match status" value="3"/>
</dbReference>
<dbReference type="InterPro" id="IPR036097">
    <property type="entry name" value="HisK_dim/P_sf"/>
</dbReference>
<dbReference type="Pfam" id="PF01590">
    <property type="entry name" value="GAF"/>
    <property type="match status" value="1"/>
</dbReference>
<dbReference type="Pfam" id="PF08448">
    <property type="entry name" value="PAS_4"/>
    <property type="match status" value="2"/>
</dbReference>
<dbReference type="PROSITE" id="PS50113">
    <property type="entry name" value="PAC"/>
    <property type="match status" value="5"/>
</dbReference>
<dbReference type="InterPro" id="IPR001789">
    <property type="entry name" value="Sig_transdc_resp-reg_receiver"/>
</dbReference>
<evidence type="ECO:0000256" key="4">
    <source>
        <dbReference type="ARBA" id="ARBA00022679"/>
    </source>
</evidence>
<gene>
    <name evidence="13" type="ORF">SM757_09095</name>
</gene>
<feature type="domain" description="PAS" evidence="11">
    <location>
        <begin position="16"/>
        <end position="71"/>
    </location>
</feature>
<dbReference type="InterPro" id="IPR011006">
    <property type="entry name" value="CheY-like_superfamily"/>
</dbReference>
<dbReference type="Gene3D" id="3.30.450.40">
    <property type="match status" value="1"/>
</dbReference>
<dbReference type="CDD" id="cd16922">
    <property type="entry name" value="HATPase_EvgS-ArcB-TorS-like"/>
    <property type="match status" value="1"/>
</dbReference>
<dbReference type="Gene3D" id="3.30.450.20">
    <property type="entry name" value="PAS domain"/>
    <property type="match status" value="5"/>
</dbReference>
<feature type="domain" description="PAS" evidence="11">
    <location>
        <begin position="737"/>
        <end position="817"/>
    </location>
</feature>
<dbReference type="InterPro" id="IPR000700">
    <property type="entry name" value="PAS-assoc_C"/>
</dbReference>
<feature type="coiled-coil region" evidence="7">
    <location>
        <begin position="566"/>
        <end position="593"/>
    </location>
</feature>
<dbReference type="Pfam" id="PF08447">
    <property type="entry name" value="PAS_3"/>
    <property type="match status" value="2"/>
</dbReference>
<evidence type="ECO:0000259" key="11">
    <source>
        <dbReference type="PROSITE" id="PS50112"/>
    </source>
</evidence>
<dbReference type="InterPro" id="IPR000014">
    <property type="entry name" value="PAS"/>
</dbReference>
<dbReference type="InterPro" id="IPR004358">
    <property type="entry name" value="Sig_transdc_His_kin-like_C"/>
</dbReference>
<dbReference type="SUPFAM" id="SSF55785">
    <property type="entry name" value="PYP-like sensor domain (PAS domain)"/>
    <property type="match status" value="5"/>
</dbReference>
<feature type="domain" description="Histidine kinase" evidence="9">
    <location>
        <begin position="893"/>
        <end position="1113"/>
    </location>
</feature>
<feature type="domain" description="PAC" evidence="12">
    <location>
        <begin position="523"/>
        <end position="575"/>
    </location>
</feature>
<evidence type="ECO:0000259" key="9">
    <source>
        <dbReference type="PROSITE" id="PS50109"/>
    </source>
</evidence>
<keyword evidence="4" id="KW-0808">Transferase</keyword>
<dbReference type="InterPro" id="IPR035965">
    <property type="entry name" value="PAS-like_dom_sf"/>
</dbReference>
<dbReference type="SUPFAM" id="SSF47384">
    <property type="entry name" value="Homodimeric domain of signal transducing histidine kinase"/>
    <property type="match status" value="1"/>
</dbReference>
<dbReference type="PROSITE" id="PS50112">
    <property type="entry name" value="PAS"/>
    <property type="match status" value="2"/>
</dbReference>
<dbReference type="SMART" id="SM00388">
    <property type="entry name" value="HisKA"/>
    <property type="match status" value="1"/>
</dbReference>
<dbReference type="Proteomes" id="UP001293718">
    <property type="component" value="Unassembled WGS sequence"/>
</dbReference>
<dbReference type="Gene3D" id="3.30.565.10">
    <property type="entry name" value="Histidine kinase-like ATPase, C-terminal domain"/>
    <property type="match status" value="1"/>
</dbReference>
<dbReference type="PANTHER" id="PTHR45339:SF5">
    <property type="entry name" value="HISTIDINE KINASE"/>
    <property type="match status" value="1"/>
</dbReference>
<dbReference type="InterPro" id="IPR003594">
    <property type="entry name" value="HATPase_dom"/>
</dbReference>
<dbReference type="PROSITE" id="PS50110">
    <property type="entry name" value="RESPONSE_REGULATORY"/>
    <property type="match status" value="1"/>
</dbReference>
<dbReference type="Gene3D" id="1.10.287.130">
    <property type="match status" value="1"/>
</dbReference>
<sequence>MTQGPVGQAGSAASDGEERFRAMAELLPSMVFETDETGANTWASMAWVRFTGLSREQLAGEGWRAAIHPDDLATSHAGWPLSVATGAEFLARSRVRRHDGAWRWHLVRAVPRRDAAGHVLAWTGSATDIDDLVHGQAALEEQERRSRFLLALNERLRDLTDPQAIVDAASAALGTHLGVAQVGYAEVEQTPSHTVVRVHRDWNDGRLTSVVGEWRLEDFGEFVAAAMKAGRSISVADVRQDARTNAPEVLAAYEAIRTYACLSVPLLKHGRLVATLFVNHCQARPWQDVEIELVQQLCERVWAAVERARAERALAASEAHLQAVLDALPVGVGLADAEGRLVRHNAANRALWGMLPATHHREEYGQWEAYWGDSGERIAARDWALARALRQGQVVRGDLVEYQPVGGGPRRWCLNSAAPVRDAQGRIVGGVAVTLDVTPLRAAQAALAERERILSLFVENAPAAIAMFDTGMRYLAVSRRFLCDYGLPPDTPVIGSSHYEVWQGQPAHWPALHARALQGENVVQERDAFVGADGRQGWLRWSMCPWRDGQGRIAGVLLTAEVITAQVQAEQQLHSSEAQARQAAAQLAQTQLRLEAALASGRLGVWDWNMVTGESWWTPQMFELVGLPVREDGAARADLFMAMLHPEDRSGVERAVGQALDGTHPFDTEMRLVRADGATCWVLGRAVVLRDEQGRAQRMVGVNLDITAQKVAQLRVQELNATLEQQVLQRTDELQLAAGRERAILASAASAIVATDLAGRVTSFNPAAQAMFQRSAEAVLGTPVVDLYDAQYLHSHLADFPPEVLQVLWPDDAARLQGSPGAERSEWIYVRADGTRFPGLLSVSVLRDAYGAPLGLLGVVTDLSERKALEEALRQRTQQAEAANRAKSAFVANMSHEIRTPMNAILGLTHLLAGEGATAQQAAQLARIEGAARHLLSIINDILDLSRIEAGKLELEQRDFSLPALLEQVRSMIGASAAAKALAVEVDMGDVPAWLLGDDTRVRQALLNYAGNAVKFTESGSITLRSRLEQQRDAKLLVRFEVEDTGVGVNPQEVARLFEAFEQADASTTREHGGTGLGLAITRRLAELMGGSAGARPRPGGGSVFWFTAWLGRGAGAPTAEAAPARPDVALRQRHAGARVLVAEDHPVNREVALALLRNVGLDVDFAEHGQAAVEKAVRGCYDLVLMDMQMPVMDGLQATRALRAMTSLQALPILAMTANAFGEDRQACLAAGMDDFVTKPVEPQVLYATLLKWLESGRGDTARQVHPAPQPPPGSDWHSA</sequence>
<dbReference type="InterPro" id="IPR003018">
    <property type="entry name" value="GAF"/>
</dbReference>
<dbReference type="PRINTS" id="PR00344">
    <property type="entry name" value="BCTRLSENSOR"/>
</dbReference>
<dbReference type="SMART" id="SM00448">
    <property type="entry name" value="REC"/>
    <property type="match status" value="1"/>
</dbReference>
<feature type="domain" description="PAC" evidence="12">
    <location>
        <begin position="666"/>
        <end position="718"/>
    </location>
</feature>
<dbReference type="RefSeq" id="WP_322465179.1">
    <property type="nucleotide sequence ID" value="NZ_JAXOJX010000011.1"/>
</dbReference>